<gene>
    <name evidence="2" type="ORF">BED41_11020</name>
</gene>
<dbReference type="KEGG" id="cpor:BED41_11020"/>
<proteinExistence type="predicted"/>
<dbReference type="AlphaFoldDB" id="A0A1B2I6I7"/>
<keyword evidence="1" id="KW-0732">Signal</keyword>
<keyword evidence="3" id="KW-1185">Reference proteome</keyword>
<accession>A0A1B2I6I7</accession>
<sequence>MKGKIIGALLMVMAIAGTAAAYQPCGEAPRHRGYRDGRPELSQEERAQFETMRNLRGEIRAELGKEKPDKAKARKLFEKELDLREKFAAARFDDCLANHSKDDNCRWRSFGGRDKNFRGENNSAWRELREEMSKDYPNKAKARELYQEAAKTRREYAKARFEEVLKDPSKFMQRLSPRHGHGYHDGHRYYCGSHRDCPDCHRQGTCPQHDCVIN</sequence>
<name>A0A1B2I6I7_9BACT</name>
<feature type="chain" id="PRO_5008538954" evidence="1">
    <location>
        <begin position="22"/>
        <end position="214"/>
    </location>
</feature>
<dbReference type="EMBL" id="CP016757">
    <property type="protein sequence ID" value="ANZ45557.1"/>
    <property type="molecule type" value="Genomic_DNA"/>
</dbReference>
<dbReference type="STRING" id="1197717.BED41_11020"/>
<dbReference type="RefSeq" id="WP_066746069.1">
    <property type="nucleotide sequence ID" value="NZ_CAUFKJ010000005.1"/>
</dbReference>
<protein>
    <submittedName>
        <fullName evidence="2">Uncharacterized protein</fullName>
    </submittedName>
</protein>
<dbReference type="GeneID" id="83058379"/>
<evidence type="ECO:0000313" key="3">
    <source>
        <dbReference type="Proteomes" id="UP000093044"/>
    </source>
</evidence>
<dbReference type="OrthoDB" id="9916190at2"/>
<reference evidence="2" key="1">
    <citation type="submission" date="2016-08" db="EMBL/GenBank/DDBJ databases">
        <title>Complete genome of Cloacibacillus porcorum.</title>
        <authorList>
            <person name="Looft T."/>
            <person name="Bayles D.O."/>
            <person name="Alt D.P."/>
        </authorList>
    </citation>
    <scope>NUCLEOTIDE SEQUENCE [LARGE SCALE GENOMIC DNA]</scope>
    <source>
        <strain evidence="2">CL-84</strain>
    </source>
</reference>
<feature type="signal peptide" evidence="1">
    <location>
        <begin position="1"/>
        <end position="21"/>
    </location>
</feature>
<organism evidence="2 3">
    <name type="scientific">Cloacibacillus porcorum</name>
    <dbReference type="NCBI Taxonomy" id="1197717"/>
    <lineage>
        <taxon>Bacteria</taxon>
        <taxon>Thermotogati</taxon>
        <taxon>Synergistota</taxon>
        <taxon>Synergistia</taxon>
        <taxon>Synergistales</taxon>
        <taxon>Synergistaceae</taxon>
        <taxon>Cloacibacillus</taxon>
    </lineage>
</organism>
<evidence type="ECO:0000313" key="2">
    <source>
        <dbReference type="EMBL" id="ANZ45557.1"/>
    </source>
</evidence>
<dbReference type="Proteomes" id="UP000093044">
    <property type="component" value="Chromosome"/>
</dbReference>
<evidence type="ECO:0000256" key="1">
    <source>
        <dbReference type="SAM" id="SignalP"/>
    </source>
</evidence>